<name>A0A561EC85_9MICO</name>
<evidence type="ECO:0000259" key="6">
    <source>
        <dbReference type="Pfam" id="PF12705"/>
    </source>
</evidence>
<keyword evidence="3 7" id="KW-0347">Helicase</keyword>
<keyword evidence="5" id="KW-0234">DNA repair</keyword>
<dbReference type="InterPro" id="IPR011604">
    <property type="entry name" value="PDDEXK-like_dom_sf"/>
</dbReference>
<evidence type="ECO:0000313" key="8">
    <source>
        <dbReference type="Proteomes" id="UP000318297"/>
    </source>
</evidence>
<evidence type="ECO:0000256" key="4">
    <source>
        <dbReference type="ARBA" id="ARBA00022839"/>
    </source>
</evidence>
<dbReference type="Proteomes" id="UP000318297">
    <property type="component" value="Unassembled WGS sequence"/>
</dbReference>
<dbReference type="Pfam" id="PF12705">
    <property type="entry name" value="PDDEXK_1"/>
    <property type="match status" value="1"/>
</dbReference>
<organism evidence="7 8">
    <name type="scientific">Rudaeicoccus suwonensis</name>
    <dbReference type="NCBI Taxonomy" id="657409"/>
    <lineage>
        <taxon>Bacteria</taxon>
        <taxon>Bacillati</taxon>
        <taxon>Actinomycetota</taxon>
        <taxon>Actinomycetes</taxon>
        <taxon>Micrococcales</taxon>
        <taxon>Dermacoccaceae</taxon>
        <taxon>Rudaeicoccus</taxon>
    </lineage>
</organism>
<dbReference type="AlphaFoldDB" id="A0A561EC85"/>
<evidence type="ECO:0000313" key="7">
    <source>
        <dbReference type="EMBL" id="TWE13221.1"/>
    </source>
</evidence>
<evidence type="ECO:0000256" key="1">
    <source>
        <dbReference type="ARBA" id="ARBA00022722"/>
    </source>
</evidence>
<keyword evidence="4" id="KW-0378">Hydrolase</keyword>
<dbReference type="InterPro" id="IPR027417">
    <property type="entry name" value="P-loop_NTPase"/>
</dbReference>
<evidence type="ECO:0000256" key="3">
    <source>
        <dbReference type="ARBA" id="ARBA00022806"/>
    </source>
</evidence>
<keyword evidence="2" id="KW-0227">DNA damage</keyword>
<keyword evidence="1" id="KW-0540">Nuclease</keyword>
<evidence type="ECO:0000256" key="2">
    <source>
        <dbReference type="ARBA" id="ARBA00022763"/>
    </source>
</evidence>
<keyword evidence="4" id="KW-0269">Exonuclease</keyword>
<dbReference type="GO" id="GO:0006281">
    <property type="term" value="P:DNA repair"/>
    <property type="evidence" value="ECO:0007669"/>
    <property type="project" value="UniProtKB-KW"/>
</dbReference>
<sequence length="1039" mass="111222">MGQAQLHITRYGAATLAVLRDVVREVKAGDPLAPVTVIVPDHLTGLTVRRTLARGLTDGSPGIAAVDCLTLAGLAERFAAPVFAAQSRRPATAALVAACIRESLSEHPGEFGVVADHPATSAALERVSRELRLVDDATLASLRAEPGTLVREVLRIHDDVWVRLSKHWYDEADLLRAAALVCRTPAGLSPTVVYLPVAMRPVELEVLTALAAASDIHVVCGVTGDARADAGPLRVAAAVTGSAAGEVGSGEASVTVPAAESDPATADRVIHASDADDEVRAVVREVVAALGTHPAHRVAVLYGNRRPYARIVQEQLTAAGVTFNGPGARPVTERAFARFVLGLLRIQRSGYPRADVLQTLSEVPARAVDGSAIPAASWERLSRNCGIVDGADWRDRVDATIATLAAREDPHGYLARRIAEATTMRDTVWWIRDRLTGIGGSATWQEAADSLRTLVSDLLPDTQAARLPPEEQYARVSVLGAIEGLTVLDESAIPVSLVIIEEVLIAQLESATMRVGRFGEGVYVGPVESGAGLDLDVVVVCGLSEDVYPGRLSDDPLLAEAVRETFGEALVTLRERIAEKHRCLLAAFALAGEVAVTFARGDLRQQTQRIPSRWLLPSIRSLTGEMTLTATGFADVSGLTEVASYTSGLSTATHLATEQEWRLRAGLVGWRFADEALTAARAMNAGRGDREGGRFDGMIGVDAARLSPLSEGEYTSPTMLEKYVACPFQHLVNRVLRVSPIEDPESIVQVSKADIGTFVHHCFDVLITERQQSGQLPGYGEPWDQQAHVRLLQIADEFAAEFVTTGRAGHTRLWEQSLVEIKGVLQTMLDVDDSDRASRGLAVVSSEAGFGRGGVDVVLDVPGGTVQLTGAADKVDRAADGTLVVTDIKTGKPGRFMQICPEDPVIGGTKLQLPAYAHAVRALYGDAHTPVEAAYWFVGDGDGRRRVPLELTAEVDTTFREAVGTVSSSIRDGVFPLRPPATDDFSWIQCPYCNPDGLGYAEPRSRWQQLRGTRPLRDLVTLIEPDALATTGDPAEEEK</sequence>
<dbReference type="EMBL" id="VIVQ01000001">
    <property type="protein sequence ID" value="TWE13221.1"/>
    <property type="molecule type" value="Genomic_DNA"/>
</dbReference>
<evidence type="ECO:0000256" key="5">
    <source>
        <dbReference type="ARBA" id="ARBA00023204"/>
    </source>
</evidence>
<comment type="caution">
    <text evidence="7">The sequence shown here is derived from an EMBL/GenBank/DDBJ whole genome shotgun (WGS) entry which is preliminary data.</text>
</comment>
<dbReference type="InterPro" id="IPR038726">
    <property type="entry name" value="PDDEXK_AddAB-type"/>
</dbReference>
<gene>
    <name evidence="7" type="ORF">BKA23_2050</name>
</gene>
<keyword evidence="3 7" id="KW-0067">ATP-binding</keyword>
<dbReference type="GO" id="GO:0004386">
    <property type="term" value="F:helicase activity"/>
    <property type="evidence" value="ECO:0007669"/>
    <property type="project" value="UniProtKB-KW"/>
</dbReference>
<keyword evidence="3 7" id="KW-0547">Nucleotide-binding</keyword>
<feature type="domain" description="PD-(D/E)XK endonuclease-like" evidence="6">
    <location>
        <begin position="715"/>
        <end position="994"/>
    </location>
</feature>
<accession>A0A561EC85</accession>
<dbReference type="SUPFAM" id="SSF52540">
    <property type="entry name" value="P-loop containing nucleoside triphosphate hydrolases"/>
    <property type="match status" value="1"/>
</dbReference>
<dbReference type="OrthoDB" id="442932at2"/>
<dbReference type="RefSeq" id="WP_145227639.1">
    <property type="nucleotide sequence ID" value="NZ_VIVQ01000001.1"/>
</dbReference>
<protein>
    <submittedName>
        <fullName evidence="7">ATP-dependent helicase/DNAse subunit B</fullName>
    </submittedName>
</protein>
<dbReference type="Gene3D" id="3.90.320.10">
    <property type="match status" value="1"/>
</dbReference>
<dbReference type="GO" id="GO:0004527">
    <property type="term" value="F:exonuclease activity"/>
    <property type="evidence" value="ECO:0007669"/>
    <property type="project" value="UniProtKB-KW"/>
</dbReference>
<keyword evidence="8" id="KW-1185">Reference proteome</keyword>
<proteinExistence type="predicted"/>
<reference evidence="7 8" key="1">
    <citation type="submission" date="2019-06" db="EMBL/GenBank/DDBJ databases">
        <title>Sequencing the genomes of 1000 actinobacteria strains.</title>
        <authorList>
            <person name="Klenk H.-P."/>
        </authorList>
    </citation>
    <scope>NUCLEOTIDE SEQUENCE [LARGE SCALE GENOMIC DNA]</scope>
    <source>
        <strain evidence="7 8">DSM 19560</strain>
    </source>
</reference>